<keyword evidence="3" id="KW-1185">Reference proteome</keyword>
<sequence>MARAAGDGKEAVGDGMVEAGGANGLGQLIVVLRSSKEFHSCTEKTIMLHIAQKIANWGLIFYACADHEEGYIKYLKRNGLIGEQDVPKENDAARLEQAAYPKRDDELKTLKIVACTGGELAVTLKGILLVGCLGDAILVCIFVIIMMK</sequence>
<reference evidence="2" key="2">
    <citation type="submission" date="2018-05" db="EMBL/GenBank/DDBJ databases">
        <title>OmerRS3 (Oryza meridionalis Reference Sequence Version 3).</title>
        <authorList>
            <person name="Zhang J."/>
            <person name="Kudrna D."/>
            <person name="Lee S."/>
            <person name="Talag J."/>
            <person name="Welchert J."/>
            <person name="Wing R.A."/>
        </authorList>
    </citation>
    <scope>NUCLEOTIDE SEQUENCE [LARGE SCALE GENOMIC DNA]</scope>
    <source>
        <strain evidence="2">cv. OR44</strain>
    </source>
</reference>
<proteinExistence type="predicted"/>
<evidence type="ECO:0000313" key="3">
    <source>
        <dbReference type="Proteomes" id="UP000008021"/>
    </source>
</evidence>
<feature type="transmembrane region" description="Helical" evidence="1">
    <location>
        <begin position="127"/>
        <end position="147"/>
    </location>
</feature>
<dbReference type="Gramene" id="OMERI06G12610.1">
    <property type="protein sequence ID" value="OMERI06G12610.1"/>
    <property type="gene ID" value="OMERI06G12610"/>
</dbReference>
<name>A0A0E0E0J8_9ORYZ</name>
<keyword evidence="1" id="KW-0472">Membrane</keyword>
<reference evidence="2" key="1">
    <citation type="submission" date="2015-04" db="UniProtKB">
        <authorList>
            <consortium name="EnsemblPlants"/>
        </authorList>
    </citation>
    <scope>IDENTIFICATION</scope>
</reference>
<dbReference type="Proteomes" id="UP000008021">
    <property type="component" value="Chromosome 6"/>
</dbReference>
<organism evidence="2">
    <name type="scientific">Oryza meridionalis</name>
    <dbReference type="NCBI Taxonomy" id="40149"/>
    <lineage>
        <taxon>Eukaryota</taxon>
        <taxon>Viridiplantae</taxon>
        <taxon>Streptophyta</taxon>
        <taxon>Embryophyta</taxon>
        <taxon>Tracheophyta</taxon>
        <taxon>Spermatophyta</taxon>
        <taxon>Magnoliopsida</taxon>
        <taxon>Liliopsida</taxon>
        <taxon>Poales</taxon>
        <taxon>Poaceae</taxon>
        <taxon>BOP clade</taxon>
        <taxon>Oryzoideae</taxon>
        <taxon>Oryzeae</taxon>
        <taxon>Oryzinae</taxon>
        <taxon>Oryza</taxon>
    </lineage>
</organism>
<evidence type="ECO:0000256" key="1">
    <source>
        <dbReference type="SAM" id="Phobius"/>
    </source>
</evidence>
<dbReference type="AlphaFoldDB" id="A0A0E0E0J8"/>
<accession>A0A0E0E0J8</accession>
<keyword evidence="1" id="KW-0812">Transmembrane</keyword>
<keyword evidence="1" id="KW-1133">Transmembrane helix</keyword>
<dbReference type="EnsemblPlants" id="OMERI06G12610.1">
    <property type="protein sequence ID" value="OMERI06G12610.1"/>
    <property type="gene ID" value="OMERI06G12610"/>
</dbReference>
<evidence type="ECO:0000313" key="2">
    <source>
        <dbReference type="EnsemblPlants" id="OMERI06G12610.1"/>
    </source>
</evidence>
<protein>
    <submittedName>
        <fullName evidence="2">Uncharacterized protein</fullName>
    </submittedName>
</protein>
<dbReference type="HOGENOM" id="CLU_118288_0_0_1"/>